<accession>A0AAE0HSU2</accession>
<reference evidence="1" key="1">
    <citation type="journal article" date="2023" name="Mol. Phylogenet. Evol.">
        <title>Genome-scale phylogeny and comparative genomics of the fungal order Sordariales.</title>
        <authorList>
            <person name="Hensen N."/>
            <person name="Bonometti L."/>
            <person name="Westerberg I."/>
            <person name="Brannstrom I.O."/>
            <person name="Guillou S."/>
            <person name="Cros-Aarteil S."/>
            <person name="Calhoun S."/>
            <person name="Haridas S."/>
            <person name="Kuo A."/>
            <person name="Mondo S."/>
            <person name="Pangilinan J."/>
            <person name="Riley R."/>
            <person name="LaButti K."/>
            <person name="Andreopoulos B."/>
            <person name="Lipzen A."/>
            <person name="Chen C."/>
            <person name="Yan M."/>
            <person name="Daum C."/>
            <person name="Ng V."/>
            <person name="Clum A."/>
            <person name="Steindorff A."/>
            <person name="Ohm R.A."/>
            <person name="Martin F."/>
            <person name="Silar P."/>
            <person name="Natvig D.O."/>
            <person name="Lalanne C."/>
            <person name="Gautier V."/>
            <person name="Ament-Velasquez S.L."/>
            <person name="Kruys A."/>
            <person name="Hutchinson M.I."/>
            <person name="Powell A.J."/>
            <person name="Barry K."/>
            <person name="Miller A.N."/>
            <person name="Grigoriev I.V."/>
            <person name="Debuchy R."/>
            <person name="Gladieux P."/>
            <person name="Hiltunen Thoren M."/>
            <person name="Johannesson H."/>
        </authorList>
    </citation>
    <scope>NUCLEOTIDE SEQUENCE</scope>
    <source>
        <strain evidence="1">CBS 118394</strain>
    </source>
</reference>
<dbReference type="InterPro" id="IPR013785">
    <property type="entry name" value="Aldolase_TIM"/>
</dbReference>
<evidence type="ECO:0008006" key="3">
    <source>
        <dbReference type="Google" id="ProtNLM"/>
    </source>
</evidence>
<gene>
    <name evidence="1" type="ORF">B0H66DRAFT_608559</name>
</gene>
<name>A0AAE0HSU2_9PEZI</name>
<dbReference type="PANTHER" id="PTHR12128:SF52">
    <property type="entry name" value="4-HYDROXY-2-OXOGLUTARATE ALDOLASE, MITOCHONDRIAL-RELATED"/>
    <property type="match status" value="1"/>
</dbReference>
<dbReference type="SUPFAM" id="SSF51569">
    <property type="entry name" value="Aldolase"/>
    <property type="match status" value="1"/>
</dbReference>
<evidence type="ECO:0000313" key="1">
    <source>
        <dbReference type="EMBL" id="KAK3312278.1"/>
    </source>
</evidence>
<dbReference type="Gene3D" id="3.20.20.70">
    <property type="entry name" value="Aldolase class I"/>
    <property type="match status" value="1"/>
</dbReference>
<evidence type="ECO:0000313" key="2">
    <source>
        <dbReference type="Proteomes" id="UP001283341"/>
    </source>
</evidence>
<dbReference type="AlphaFoldDB" id="A0AAE0HSU2"/>
<protein>
    <recommendedName>
        <fullName evidence="3">Dihydrodipicolinate synthase</fullName>
    </recommendedName>
</protein>
<dbReference type="InterPro" id="IPR002220">
    <property type="entry name" value="DapA-like"/>
</dbReference>
<reference evidence="1" key="2">
    <citation type="submission" date="2023-06" db="EMBL/GenBank/DDBJ databases">
        <authorList>
            <consortium name="Lawrence Berkeley National Laboratory"/>
            <person name="Haridas S."/>
            <person name="Hensen N."/>
            <person name="Bonometti L."/>
            <person name="Westerberg I."/>
            <person name="Brannstrom I.O."/>
            <person name="Guillou S."/>
            <person name="Cros-Aarteil S."/>
            <person name="Calhoun S."/>
            <person name="Kuo A."/>
            <person name="Mondo S."/>
            <person name="Pangilinan J."/>
            <person name="Riley R."/>
            <person name="Labutti K."/>
            <person name="Andreopoulos B."/>
            <person name="Lipzen A."/>
            <person name="Chen C."/>
            <person name="Yanf M."/>
            <person name="Daum C."/>
            <person name="Ng V."/>
            <person name="Clum A."/>
            <person name="Steindorff A."/>
            <person name="Ohm R."/>
            <person name="Martin F."/>
            <person name="Silar P."/>
            <person name="Natvig D."/>
            <person name="Lalanne C."/>
            <person name="Gautier V."/>
            <person name="Ament-Velasquez S.L."/>
            <person name="Kruys A."/>
            <person name="Hutchinson M.I."/>
            <person name="Powell A.J."/>
            <person name="Barry K."/>
            <person name="Miller A.N."/>
            <person name="Grigoriev I.V."/>
            <person name="Debuchy R."/>
            <person name="Gladieux P."/>
            <person name="Thoren M.H."/>
            <person name="Johannesson H."/>
        </authorList>
    </citation>
    <scope>NUCLEOTIDE SEQUENCE</scope>
    <source>
        <strain evidence="1">CBS 118394</strain>
    </source>
</reference>
<comment type="caution">
    <text evidence="1">The sequence shown here is derived from an EMBL/GenBank/DDBJ whole genome shotgun (WGS) entry which is preliminary data.</text>
</comment>
<keyword evidence="2" id="KW-1185">Reference proteome</keyword>
<organism evidence="1 2">
    <name type="scientific">Apodospora peruviana</name>
    <dbReference type="NCBI Taxonomy" id="516989"/>
    <lineage>
        <taxon>Eukaryota</taxon>
        <taxon>Fungi</taxon>
        <taxon>Dikarya</taxon>
        <taxon>Ascomycota</taxon>
        <taxon>Pezizomycotina</taxon>
        <taxon>Sordariomycetes</taxon>
        <taxon>Sordariomycetidae</taxon>
        <taxon>Sordariales</taxon>
        <taxon>Lasiosphaeriaceae</taxon>
        <taxon>Apodospora</taxon>
    </lineage>
</organism>
<proteinExistence type="predicted"/>
<dbReference type="EMBL" id="JAUEDM010000009">
    <property type="protein sequence ID" value="KAK3312278.1"/>
    <property type="molecule type" value="Genomic_DNA"/>
</dbReference>
<dbReference type="PANTHER" id="PTHR12128">
    <property type="entry name" value="DIHYDRODIPICOLINATE SYNTHASE"/>
    <property type="match status" value="1"/>
</dbReference>
<dbReference type="Proteomes" id="UP001283341">
    <property type="component" value="Unassembled WGS sequence"/>
</dbReference>
<sequence length="147" mass="16162">MSRNVIQDKRARQPHNVADHSPIPVLVYNFPGAANGVDLDSDILLRIIAHPRVVGVKLTCGNTGKLARGVGGAPLGVTCTTARCALSAIQLSEQPERMWEREPLWANFTNYLRSLSRFCVLHSAFNNQDHGSYRPGFRTPVDRGSPT</sequence>
<dbReference type="GO" id="GO:0008840">
    <property type="term" value="F:4-hydroxy-tetrahydrodipicolinate synthase activity"/>
    <property type="evidence" value="ECO:0007669"/>
    <property type="project" value="TreeGrafter"/>
</dbReference>